<keyword evidence="1" id="KW-1133">Transmembrane helix</keyword>
<dbReference type="Proteomes" id="UP001596223">
    <property type="component" value="Unassembled WGS sequence"/>
</dbReference>
<gene>
    <name evidence="2" type="ORF">ACFP3H_15775</name>
</gene>
<organism evidence="2 3">
    <name type="scientific">Nocardia lasii</name>
    <dbReference type="NCBI Taxonomy" id="1616107"/>
    <lineage>
        <taxon>Bacteria</taxon>
        <taxon>Bacillati</taxon>
        <taxon>Actinomycetota</taxon>
        <taxon>Actinomycetes</taxon>
        <taxon>Mycobacteriales</taxon>
        <taxon>Nocardiaceae</taxon>
        <taxon>Nocardia</taxon>
    </lineage>
</organism>
<dbReference type="EMBL" id="JBHSQN010000010">
    <property type="protein sequence ID" value="MFC6012520.1"/>
    <property type="molecule type" value="Genomic_DNA"/>
</dbReference>
<protein>
    <recommendedName>
        <fullName evidence="4">Secreted protein</fullName>
    </recommendedName>
</protein>
<accession>A0ABW1JTY5</accession>
<sequence length="130" mass="13478">MNGIRRGHRWCGVAFLAAVVITSVSLAVGGPAWVVYLPLIPLAGLVLSGIVMFVGVYRSASGPRTRPVPRVHRWSAVLLVLGVLVTMVSFAVGGPEWVAYVPLLPLAGVAVSGVVMLVSPGRRAVAGARG</sequence>
<reference evidence="3" key="1">
    <citation type="journal article" date="2019" name="Int. J. Syst. Evol. Microbiol.">
        <title>The Global Catalogue of Microorganisms (GCM) 10K type strain sequencing project: providing services to taxonomists for standard genome sequencing and annotation.</title>
        <authorList>
            <consortium name="The Broad Institute Genomics Platform"/>
            <consortium name="The Broad Institute Genome Sequencing Center for Infectious Disease"/>
            <person name="Wu L."/>
            <person name="Ma J."/>
        </authorList>
    </citation>
    <scope>NUCLEOTIDE SEQUENCE [LARGE SCALE GENOMIC DNA]</scope>
    <source>
        <strain evidence="3">CCUG 36956</strain>
    </source>
</reference>
<evidence type="ECO:0008006" key="4">
    <source>
        <dbReference type="Google" id="ProtNLM"/>
    </source>
</evidence>
<feature type="transmembrane region" description="Helical" evidence="1">
    <location>
        <begin position="39"/>
        <end position="59"/>
    </location>
</feature>
<name>A0ABW1JTY5_9NOCA</name>
<evidence type="ECO:0000313" key="3">
    <source>
        <dbReference type="Proteomes" id="UP001596223"/>
    </source>
</evidence>
<comment type="caution">
    <text evidence="2">The sequence shown here is derived from an EMBL/GenBank/DDBJ whole genome shotgun (WGS) entry which is preliminary data.</text>
</comment>
<feature type="transmembrane region" description="Helical" evidence="1">
    <location>
        <begin position="97"/>
        <end position="119"/>
    </location>
</feature>
<proteinExistence type="predicted"/>
<evidence type="ECO:0000256" key="1">
    <source>
        <dbReference type="SAM" id="Phobius"/>
    </source>
</evidence>
<dbReference type="RefSeq" id="WP_378606217.1">
    <property type="nucleotide sequence ID" value="NZ_JBHSQN010000010.1"/>
</dbReference>
<keyword evidence="1" id="KW-0812">Transmembrane</keyword>
<keyword evidence="1" id="KW-0472">Membrane</keyword>
<feature type="transmembrane region" description="Helical" evidence="1">
    <location>
        <begin position="71"/>
        <end position="91"/>
    </location>
</feature>
<keyword evidence="3" id="KW-1185">Reference proteome</keyword>
<evidence type="ECO:0000313" key="2">
    <source>
        <dbReference type="EMBL" id="MFC6012520.1"/>
    </source>
</evidence>